<protein>
    <recommendedName>
        <fullName evidence="3">F-box domain-containing protein</fullName>
    </recommendedName>
</protein>
<sequence length="281" mass="31491">NCGSITPGVLRSLIPYLQGIESFSLGLSYSLADADVFHFLDLLPSLTHVQLQYYLQFNTPRSVPPFPRLRSLSVKHPILDTRQDVDRFCVWIRRIISSSKLESLHLIGDASPFACGASVSFDGLGEHISKRHGPTIRHLNLGSAFLGLPSLQQLCQCCPKLELLRIALSLDTLTKFGMVSQGLTRLHTLELYVRNARRSLCNFNDSFISRAFQDAPKSLRQLSVDHTTWEVRGSAPWRSCLLFPAVRSTESTPPLGAMVYPRSRHERYLCEESTRSSTSMG</sequence>
<name>A0A067NA11_PLEO1</name>
<evidence type="ECO:0000313" key="1">
    <source>
        <dbReference type="EMBL" id="KDQ23785.1"/>
    </source>
</evidence>
<gene>
    <name evidence="1" type="ORF">PLEOSDRAFT_1048823</name>
</gene>
<dbReference type="AlphaFoldDB" id="A0A067NA11"/>
<dbReference type="Proteomes" id="UP000027073">
    <property type="component" value="Unassembled WGS sequence"/>
</dbReference>
<dbReference type="InterPro" id="IPR032675">
    <property type="entry name" value="LRR_dom_sf"/>
</dbReference>
<dbReference type="Gene3D" id="3.80.10.10">
    <property type="entry name" value="Ribonuclease Inhibitor"/>
    <property type="match status" value="1"/>
</dbReference>
<dbReference type="InParanoid" id="A0A067NA11"/>
<dbReference type="HOGENOM" id="CLU_1049967_0_0_1"/>
<reference evidence="2" key="1">
    <citation type="journal article" date="2014" name="Proc. Natl. Acad. Sci. U.S.A.">
        <title>Extensive sampling of basidiomycete genomes demonstrates inadequacy of the white-rot/brown-rot paradigm for wood decay fungi.</title>
        <authorList>
            <person name="Riley R."/>
            <person name="Salamov A.A."/>
            <person name="Brown D.W."/>
            <person name="Nagy L.G."/>
            <person name="Floudas D."/>
            <person name="Held B.W."/>
            <person name="Levasseur A."/>
            <person name="Lombard V."/>
            <person name="Morin E."/>
            <person name="Otillar R."/>
            <person name="Lindquist E.A."/>
            <person name="Sun H."/>
            <person name="LaButti K.M."/>
            <person name="Schmutz J."/>
            <person name="Jabbour D."/>
            <person name="Luo H."/>
            <person name="Baker S.E."/>
            <person name="Pisabarro A.G."/>
            <person name="Walton J.D."/>
            <person name="Blanchette R.A."/>
            <person name="Henrissat B."/>
            <person name="Martin F."/>
            <person name="Cullen D."/>
            <person name="Hibbett D.S."/>
            <person name="Grigoriev I.V."/>
        </authorList>
    </citation>
    <scope>NUCLEOTIDE SEQUENCE [LARGE SCALE GENOMIC DNA]</scope>
    <source>
        <strain evidence="2">PC15</strain>
    </source>
</reference>
<dbReference type="SUPFAM" id="SSF52047">
    <property type="entry name" value="RNI-like"/>
    <property type="match status" value="1"/>
</dbReference>
<evidence type="ECO:0000313" key="2">
    <source>
        <dbReference type="Proteomes" id="UP000027073"/>
    </source>
</evidence>
<dbReference type="EMBL" id="KL198012">
    <property type="protein sequence ID" value="KDQ23785.1"/>
    <property type="molecule type" value="Genomic_DNA"/>
</dbReference>
<evidence type="ECO:0008006" key="3">
    <source>
        <dbReference type="Google" id="ProtNLM"/>
    </source>
</evidence>
<accession>A0A067NA11</accession>
<organism evidence="1 2">
    <name type="scientific">Pleurotus ostreatus (strain PC15)</name>
    <name type="common">Oyster mushroom</name>
    <dbReference type="NCBI Taxonomy" id="1137138"/>
    <lineage>
        <taxon>Eukaryota</taxon>
        <taxon>Fungi</taxon>
        <taxon>Dikarya</taxon>
        <taxon>Basidiomycota</taxon>
        <taxon>Agaricomycotina</taxon>
        <taxon>Agaricomycetes</taxon>
        <taxon>Agaricomycetidae</taxon>
        <taxon>Agaricales</taxon>
        <taxon>Pleurotineae</taxon>
        <taxon>Pleurotaceae</taxon>
        <taxon>Pleurotus</taxon>
    </lineage>
</organism>
<dbReference type="OrthoDB" id="3264508at2759"/>
<feature type="non-terminal residue" evidence="1">
    <location>
        <position position="1"/>
    </location>
</feature>
<proteinExistence type="predicted"/>